<feature type="compositionally biased region" description="Basic and acidic residues" evidence="1">
    <location>
        <begin position="966"/>
        <end position="979"/>
    </location>
</feature>
<feature type="domain" description="DDE-1" evidence="2">
    <location>
        <begin position="254"/>
        <end position="419"/>
    </location>
</feature>
<dbReference type="GO" id="GO:0003677">
    <property type="term" value="F:DNA binding"/>
    <property type="evidence" value="ECO:0007669"/>
    <property type="project" value="TreeGrafter"/>
</dbReference>
<dbReference type="InterPro" id="IPR004875">
    <property type="entry name" value="DDE_SF_endonuclease_dom"/>
</dbReference>
<accession>A0A9P0KWE3</accession>
<dbReference type="Proteomes" id="UP001152888">
    <property type="component" value="Unassembled WGS sequence"/>
</dbReference>
<evidence type="ECO:0000313" key="4">
    <source>
        <dbReference type="Proteomes" id="UP001152888"/>
    </source>
</evidence>
<dbReference type="Gene3D" id="3.30.420.10">
    <property type="entry name" value="Ribonuclease H-like superfamily/Ribonuclease H"/>
    <property type="match status" value="1"/>
</dbReference>
<dbReference type="EMBL" id="CAKOFQ010006912">
    <property type="protein sequence ID" value="CAH1981707.1"/>
    <property type="molecule type" value="Genomic_DNA"/>
</dbReference>
<protein>
    <recommendedName>
        <fullName evidence="2">DDE-1 domain-containing protein</fullName>
    </recommendedName>
</protein>
<gene>
    <name evidence="3" type="ORF">ACAOBT_LOCUS14632</name>
</gene>
<dbReference type="Pfam" id="PF03184">
    <property type="entry name" value="DDE_1"/>
    <property type="match status" value="1"/>
</dbReference>
<dbReference type="InterPro" id="IPR036397">
    <property type="entry name" value="RNaseH_sf"/>
</dbReference>
<dbReference type="OrthoDB" id="6740472at2759"/>
<feature type="region of interest" description="Disordered" evidence="1">
    <location>
        <begin position="1"/>
        <end position="22"/>
    </location>
</feature>
<evidence type="ECO:0000259" key="2">
    <source>
        <dbReference type="Pfam" id="PF03184"/>
    </source>
</evidence>
<dbReference type="InterPro" id="IPR050863">
    <property type="entry name" value="CenT-Element_Derived"/>
</dbReference>
<feature type="region of interest" description="Disordered" evidence="1">
    <location>
        <begin position="953"/>
        <end position="979"/>
    </location>
</feature>
<keyword evidence="4" id="KW-1185">Reference proteome</keyword>
<evidence type="ECO:0000313" key="3">
    <source>
        <dbReference type="EMBL" id="CAH1981707.1"/>
    </source>
</evidence>
<dbReference type="PANTHER" id="PTHR19303">
    <property type="entry name" value="TRANSPOSON"/>
    <property type="match status" value="1"/>
</dbReference>
<feature type="compositionally biased region" description="Acidic residues" evidence="1">
    <location>
        <begin position="638"/>
        <end position="670"/>
    </location>
</feature>
<dbReference type="PANTHER" id="PTHR19303:SF71">
    <property type="entry name" value="ZINC FINGER PHD-TYPE DOMAIN-CONTAINING PROTEIN"/>
    <property type="match status" value="1"/>
</dbReference>
<feature type="region of interest" description="Disordered" evidence="1">
    <location>
        <begin position="573"/>
        <end position="603"/>
    </location>
</feature>
<reference evidence="3" key="1">
    <citation type="submission" date="2022-03" db="EMBL/GenBank/DDBJ databases">
        <authorList>
            <person name="Sayadi A."/>
        </authorList>
    </citation>
    <scope>NUCLEOTIDE SEQUENCE</scope>
</reference>
<comment type="caution">
    <text evidence="3">The sequence shown here is derived from an EMBL/GenBank/DDBJ whole genome shotgun (WGS) entry which is preliminary data.</text>
</comment>
<dbReference type="GO" id="GO:0005634">
    <property type="term" value="C:nucleus"/>
    <property type="evidence" value="ECO:0007669"/>
    <property type="project" value="TreeGrafter"/>
</dbReference>
<evidence type="ECO:0000256" key="1">
    <source>
        <dbReference type="SAM" id="MobiDB-lite"/>
    </source>
</evidence>
<dbReference type="AlphaFoldDB" id="A0A9P0KWE3"/>
<proteinExistence type="predicted"/>
<feature type="region of interest" description="Disordered" evidence="1">
    <location>
        <begin position="619"/>
        <end position="670"/>
    </location>
</feature>
<feature type="compositionally biased region" description="Basic residues" evidence="1">
    <location>
        <begin position="624"/>
        <end position="633"/>
    </location>
</feature>
<sequence length="1000" mass="113044">MRQDCGSRNRPPLNSKKRSGTLETRRTEFYGPLMTRSRHLETLIMPRKKRAMRKIGNSSAADVKAGKAATSCGVPFTTLKRYYWKTAGSENLDEERFEPNYSVNQIFTASQEEKLKEYFSHCALLFYGLTARECRQVAYQCAKLNNIKMPKSWTDNEMAGKDWLTLFKRRNRFSSRRPEPCSLARATAFNRNNVNNFYNNLEDLIKRNSAFANGTRIFNLDETSTTTVQKPQKVIAPLGRKCIGKVTSGERGTLVTTCCIVSASGNALPPVMIFPRKKFKDHMIKNTPAGTLGLATPSGWMNADSFTEVMKHFIKHTNSCKENPSMLVMDNHESHLSIEAIQLAKDCGVNLLTIHPHTSGKLQPLDVGVFSAFKVYYNAGIDSWLMTHPGKPVTIYDLGEIIGAAFLKAMTPTNITRAFAKCGIYPFDRNLFTDEDFLPSTVTDRPGPCSDCLPREEGLINTCATSEKPCSPTLGTSTTQPSQIETTVVSINHQSISKEVETKNLSDEDSILTKTKVSNTVSVPSGLQSLKILAPEVLISAISSNKLPPKPYIITPTQDVALTPSISQSAENTFTSPFEFRDPIKAGPRTTTRKRRKPGRSMILTDTPEKVRLEQEKIAAKSKNTNKKGKVTRKLLQSDEEDNDQEKETVEYAESDDDTDWAAEDEDENSDEELVIITERHLTKSLTRAPLEGEYVIVQFTTKKLTSLYVGKVIEGRNENNEFYRSFLRRTPGTSKFHMPDKPDLSVIKENNYTTIIMALTAAEKQRLYREKRKLNPEKEAEAKRKDLERYHKNKRLIKDMTPREHRLWRVANAKRKDRQRALRIVMNTPESTPRAETPPPPASDSAIPLFSLRFTTPRLSTPQPSTPKYCNESAKARGRKKLLKDSSKVKMYLILDKDFENMAREIPTEIVPLYGTMKVHQVFTEEMASLKYRELSYFRNRKSIIYNAVYSSDSESSDDQPGLSKGKDDDNKLIEKENVHPGKIKEGVYVLVKICSSKN</sequence>
<organism evidence="3 4">
    <name type="scientific">Acanthoscelides obtectus</name>
    <name type="common">Bean weevil</name>
    <name type="synonym">Bruchus obtectus</name>
    <dbReference type="NCBI Taxonomy" id="200917"/>
    <lineage>
        <taxon>Eukaryota</taxon>
        <taxon>Metazoa</taxon>
        <taxon>Ecdysozoa</taxon>
        <taxon>Arthropoda</taxon>
        <taxon>Hexapoda</taxon>
        <taxon>Insecta</taxon>
        <taxon>Pterygota</taxon>
        <taxon>Neoptera</taxon>
        <taxon>Endopterygota</taxon>
        <taxon>Coleoptera</taxon>
        <taxon>Polyphaga</taxon>
        <taxon>Cucujiformia</taxon>
        <taxon>Chrysomeloidea</taxon>
        <taxon>Chrysomelidae</taxon>
        <taxon>Bruchinae</taxon>
        <taxon>Bruchini</taxon>
        <taxon>Acanthoscelides</taxon>
    </lineage>
</organism>
<name>A0A9P0KWE3_ACAOB</name>